<dbReference type="EMBL" id="LR134356">
    <property type="protein sequence ID" value="VEG57646.1"/>
    <property type="molecule type" value="Genomic_DNA"/>
</dbReference>
<dbReference type="InterPro" id="IPR000700">
    <property type="entry name" value="PAS-assoc_C"/>
</dbReference>
<dbReference type="PROSITE" id="PS50113">
    <property type="entry name" value="PAC"/>
    <property type="match status" value="1"/>
</dbReference>
<dbReference type="PANTHER" id="PTHR44757:SF2">
    <property type="entry name" value="BIOFILM ARCHITECTURE MAINTENANCE PROTEIN MBAA"/>
    <property type="match status" value="1"/>
</dbReference>
<dbReference type="SMART" id="SM00267">
    <property type="entry name" value="GGDEF"/>
    <property type="match status" value="1"/>
</dbReference>
<dbReference type="Gene3D" id="3.30.70.270">
    <property type="match status" value="1"/>
</dbReference>
<dbReference type="NCBIfam" id="TIGR00229">
    <property type="entry name" value="sensory_box"/>
    <property type="match status" value="2"/>
</dbReference>
<dbReference type="PANTHER" id="PTHR44757">
    <property type="entry name" value="DIGUANYLATE CYCLASE DGCP"/>
    <property type="match status" value="1"/>
</dbReference>
<name>A0A448IYR5_MYCAU</name>
<organism evidence="4 5">
    <name type="scientific">Mycolicibacterium aurum</name>
    <name type="common">Mycobacterium aurum</name>
    <dbReference type="NCBI Taxonomy" id="1791"/>
    <lineage>
        <taxon>Bacteria</taxon>
        <taxon>Bacillati</taxon>
        <taxon>Actinomycetota</taxon>
        <taxon>Actinomycetes</taxon>
        <taxon>Mycobacteriales</taxon>
        <taxon>Mycobacteriaceae</taxon>
        <taxon>Mycolicibacterium</taxon>
    </lineage>
</organism>
<keyword evidence="4" id="KW-0808">Transferase</keyword>
<evidence type="ECO:0000313" key="5">
    <source>
        <dbReference type="Proteomes" id="UP000279306"/>
    </source>
</evidence>
<dbReference type="SUPFAM" id="SSF55073">
    <property type="entry name" value="Nucleotide cyclase"/>
    <property type="match status" value="1"/>
</dbReference>
<dbReference type="AlphaFoldDB" id="A0A448IYR5"/>
<proteinExistence type="predicted"/>
<evidence type="ECO:0000259" key="2">
    <source>
        <dbReference type="PROSITE" id="PS50113"/>
    </source>
</evidence>
<sequence>MSDSEGVDDRLVGETRRLRVLIDSLPALIGYWDSDCRNVIANAAYVDYFGMTPGQIRGRHIREVLGEQIYALNLPYIERVLRGQEQLFERTLVDQQGTTRYTQASYIPDIVDGEVLGFYAQVTDVTRRVEAERARDDALRLFHISMEHAPIGKVVVDRSGVVLHANPAICRLLRCTQQDLIGVDFRRFVHPDARATGDAQFAALLDGSATHLSSERQYLRADGTSVWLQRDFVLVPDAHGDQDVAVAQFQDITARKEAEAELARLAVTDQLTGLFNRRALVDCVTRHHAATPDIPLGLIFIDLDGFKLVNDTHGHAAGDAVLVAAAQRLAQLIEPPNTAYRLGGDEFVVVAPSAQGSTALPELCRTVVDALSGAYDTDTTPVTLAASVGYACEATDDVDALLRAADAEMYRHKARPR</sequence>
<dbReference type="Pfam" id="PF08448">
    <property type="entry name" value="PAS_4"/>
    <property type="match status" value="2"/>
</dbReference>
<feature type="domain" description="PAS" evidence="1">
    <location>
        <begin position="14"/>
        <end position="84"/>
    </location>
</feature>
<feature type="domain" description="GGDEF" evidence="3">
    <location>
        <begin position="294"/>
        <end position="417"/>
    </location>
</feature>
<evidence type="ECO:0000313" key="4">
    <source>
        <dbReference type="EMBL" id="VEG57646.1"/>
    </source>
</evidence>
<dbReference type="EC" id="2.7.7.65" evidence="4"/>
<dbReference type="InterPro" id="IPR043128">
    <property type="entry name" value="Rev_trsase/Diguanyl_cyclase"/>
</dbReference>
<protein>
    <submittedName>
        <fullName evidence="4">PAS domain S-box/diguanylate cyclase (GGDEF) domain-containing protein</fullName>
        <ecNumber evidence="4">2.7.7.65</ecNumber>
    </submittedName>
</protein>
<gene>
    <name evidence="4" type="primary">yfiN</name>
    <name evidence="4" type="ORF">NCTC10437_04660</name>
</gene>
<keyword evidence="5" id="KW-1185">Reference proteome</keyword>
<dbReference type="STRING" id="1791.GCA_001049355_02854"/>
<evidence type="ECO:0000259" key="1">
    <source>
        <dbReference type="PROSITE" id="PS50112"/>
    </source>
</evidence>
<dbReference type="CDD" id="cd01949">
    <property type="entry name" value="GGDEF"/>
    <property type="match status" value="1"/>
</dbReference>
<keyword evidence="4" id="KW-0548">Nucleotidyltransferase</keyword>
<dbReference type="SMART" id="SM00091">
    <property type="entry name" value="PAS"/>
    <property type="match status" value="2"/>
</dbReference>
<dbReference type="CDD" id="cd00130">
    <property type="entry name" value="PAS"/>
    <property type="match status" value="2"/>
</dbReference>
<dbReference type="SMART" id="SM00086">
    <property type="entry name" value="PAC"/>
    <property type="match status" value="2"/>
</dbReference>
<dbReference type="InterPro" id="IPR035965">
    <property type="entry name" value="PAS-like_dom_sf"/>
</dbReference>
<dbReference type="PROSITE" id="PS50887">
    <property type="entry name" value="GGDEF"/>
    <property type="match status" value="1"/>
</dbReference>
<dbReference type="Pfam" id="PF00990">
    <property type="entry name" value="GGDEF"/>
    <property type="match status" value="1"/>
</dbReference>
<dbReference type="PROSITE" id="PS50112">
    <property type="entry name" value="PAS"/>
    <property type="match status" value="2"/>
</dbReference>
<dbReference type="InterPro" id="IPR000014">
    <property type="entry name" value="PAS"/>
</dbReference>
<dbReference type="InterPro" id="IPR000160">
    <property type="entry name" value="GGDEF_dom"/>
</dbReference>
<dbReference type="RefSeq" id="WP_048632747.1">
    <property type="nucleotide sequence ID" value="NZ_CVQQ01000008.1"/>
</dbReference>
<dbReference type="InterPro" id="IPR001610">
    <property type="entry name" value="PAC"/>
</dbReference>
<dbReference type="GO" id="GO:0052621">
    <property type="term" value="F:diguanylate cyclase activity"/>
    <property type="evidence" value="ECO:0007669"/>
    <property type="project" value="UniProtKB-EC"/>
</dbReference>
<dbReference type="InterPro" id="IPR029787">
    <property type="entry name" value="Nucleotide_cyclase"/>
</dbReference>
<dbReference type="InterPro" id="IPR013656">
    <property type="entry name" value="PAS_4"/>
</dbReference>
<dbReference type="KEGG" id="mauu:NCTC10437_04660"/>
<dbReference type="InterPro" id="IPR052155">
    <property type="entry name" value="Biofilm_reg_signaling"/>
</dbReference>
<feature type="domain" description="PAS" evidence="1">
    <location>
        <begin position="138"/>
        <end position="208"/>
    </location>
</feature>
<feature type="domain" description="PAC" evidence="2">
    <location>
        <begin position="212"/>
        <end position="264"/>
    </location>
</feature>
<dbReference type="SUPFAM" id="SSF55785">
    <property type="entry name" value="PYP-like sensor domain (PAS domain)"/>
    <property type="match status" value="2"/>
</dbReference>
<accession>A0A448IYR5</accession>
<dbReference type="Gene3D" id="3.30.450.20">
    <property type="entry name" value="PAS domain"/>
    <property type="match status" value="2"/>
</dbReference>
<reference evidence="4 5" key="1">
    <citation type="submission" date="2018-12" db="EMBL/GenBank/DDBJ databases">
        <authorList>
            <consortium name="Pathogen Informatics"/>
        </authorList>
    </citation>
    <scope>NUCLEOTIDE SEQUENCE [LARGE SCALE GENOMIC DNA]</scope>
    <source>
        <strain evidence="4 5">NCTC10437</strain>
    </source>
</reference>
<dbReference type="Proteomes" id="UP000279306">
    <property type="component" value="Chromosome"/>
</dbReference>
<evidence type="ECO:0000259" key="3">
    <source>
        <dbReference type="PROSITE" id="PS50887"/>
    </source>
</evidence>
<dbReference type="NCBIfam" id="TIGR00254">
    <property type="entry name" value="GGDEF"/>
    <property type="match status" value="1"/>
</dbReference>